<dbReference type="PROSITE" id="PS51819">
    <property type="entry name" value="VOC"/>
    <property type="match status" value="1"/>
</dbReference>
<dbReference type="EMBL" id="FNCN01000023">
    <property type="protein sequence ID" value="SDH81875.1"/>
    <property type="molecule type" value="Genomic_DNA"/>
</dbReference>
<dbReference type="InterPro" id="IPR029068">
    <property type="entry name" value="Glyas_Bleomycin-R_OHBP_Dase"/>
</dbReference>
<dbReference type="PANTHER" id="PTHR33993:SF1">
    <property type="entry name" value="GLYOXALASE FAMILY PROTEIN"/>
    <property type="match status" value="1"/>
</dbReference>
<gene>
    <name evidence="2" type="ORF">SAMN05421505_12388</name>
</gene>
<dbReference type="SUPFAM" id="SSF54593">
    <property type="entry name" value="Glyoxalase/Bleomycin resistance protein/Dihydroxybiphenyl dioxygenase"/>
    <property type="match status" value="1"/>
</dbReference>
<protein>
    <recommendedName>
        <fullName evidence="1">VOC domain-containing protein</fullName>
    </recommendedName>
</protein>
<accession>A0A1G8FIE7</accession>
<feature type="domain" description="VOC" evidence="1">
    <location>
        <begin position="14"/>
        <end position="126"/>
    </location>
</feature>
<dbReference type="STRING" id="504805.SAMN05421505_12388"/>
<reference evidence="2 3" key="1">
    <citation type="submission" date="2016-10" db="EMBL/GenBank/DDBJ databases">
        <authorList>
            <person name="de Groot N.N."/>
        </authorList>
    </citation>
    <scope>NUCLEOTIDE SEQUENCE [LARGE SCALE GENOMIC DNA]</scope>
    <source>
        <strain evidence="2 3">CPCC 201354</strain>
    </source>
</reference>
<dbReference type="CDD" id="cd07247">
    <property type="entry name" value="SgaA_N_like"/>
    <property type="match status" value="1"/>
</dbReference>
<evidence type="ECO:0000313" key="2">
    <source>
        <dbReference type="EMBL" id="SDH81875.1"/>
    </source>
</evidence>
<dbReference type="Proteomes" id="UP000198923">
    <property type="component" value="Unassembled WGS sequence"/>
</dbReference>
<keyword evidence="3" id="KW-1185">Reference proteome</keyword>
<dbReference type="InterPro" id="IPR037523">
    <property type="entry name" value="VOC_core"/>
</dbReference>
<dbReference type="InterPro" id="IPR052164">
    <property type="entry name" value="Anthracycline_SecMetBiosynth"/>
</dbReference>
<dbReference type="PANTHER" id="PTHR33993">
    <property type="entry name" value="GLYOXALASE-RELATED"/>
    <property type="match status" value="1"/>
</dbReference>
<evidence type="ECO:0000259" key="1">
    <source>
        <dbReference type="PROSITE" id="PS51819"/>
    </source>
</evidence>
<sequence length="127" mass="13997">MQHMTQLSPHRHHAIDYVELTVTDLEQAKRFYTKAFGWRFNDYGPGYAGIQSPQGEAAPEVGGLRTGQEVRAGGPFLLLYSTDLDRSVEAVKNAGGQVVNGPYEFPGGRRFHFTDPSGNELGVWAEA</sequence>
<name>A0A1G8FIE7_9ACTN</name>
<dbReference type="Gene3D" id="3.10.180.10">
    <property type="entry name" value="2,3-Dihydroxybiphenyl 1,2-Dioxygenase, domain 1"/>
    <property type="match status" value="1"/>
</dbReference>
<dbReference type="Pfam" id="PF00903">
    <property type="entry name" value="Glyoxalase"/>
    <property type="match status" value="1"/>
</dbReference>
<dbReference type="InterPro" id="IPR004360">
    <property type="entry name" value="Glyas_Fos-R_dOase_dom"/>
</dbReference>
<dbReference type="AlphaFoldDB" id="A0A1G8FIE7"/>
<evidence type="ECO:0000313" key="3">
    <source>
        <dbReference type="Proteomes" id="UP000198923"/>
    </source>
</evidence>
<organism evidence="2 3">
    <name type="scientific">Sinosporangium album</name>
    <dbReference type="NCBI Taxonomy" id="504805"/>
    <lineage>
        <taxon>Bacteria</taxon>
        <taxon>Bacillati</taxon>
        <taxon>Actinomycetota</taxon>
        <taxon>Actinomycetes</taxon>
        <taxon>Streptosporangiales</taxon>
        <taxon>Streptosporangiaceae</taxon>
        <taxon>Sinosporangium</taxon>
    </lineage>
</organism>
<proteinExistence type="predicted"/>